<evidence type="ECO:0000259" key="1">
    <source>
        <dbReference type="Pfam" id="PF00455"/>
    </source>
</evidence>
<dbReference type="InterPro" id="IPR037171">
    <property type="entry name" value="NagB/RpiA_transferase-like"/>
</dbReference>
<feature type="domain" description="DeoR-like transcriptional repressor C-terminal sensor" evidence="1">
    <location>
        <begin position="41"/>
        <end position="116"/>
    </location>
</feature>
<dbReference type="AlphaFoldDB" id="A0A380VH46"/>
<accession>A0A380VH46</accession>
<evidence type="ECO:0000313" key="3">
    <source>
        <dbReference type="Proteomes" id="UP000254507"/>
    </source>
</evidence>
<dbReference type="PANTHER" id="PTHR30363:SF8">
    <property type="entry name" value="DEOXYRIBOSE OPERON REPRESSOR"/>
    <property type="match status" value="1"/>
</dbReference>
<proteinExistence type="predicted"/>
<dbReference type="EMBL" id="UFSB01000001">
    <property type="protein sequence ID" value="SUU38722.1"/>
    <property type="molecule type" value="Genomic_DNA"/>
</dbReference>
<organism evidence="2 3">
    <name type="scientific">Actinobacillus seminis</name>
    <dbReference type="NCBI Taxonomy" id="722"/>
    <lineage>
        <taxon>Bacteria</taxon>
        <taxon>Pseudomonadati</taxon>
        <taxon>Pseudomonadota</taxon>
        <taxon>Gammaproteobacteria</taxon>
        <taxon>Pasteurellales</taxon>
        <taxon>Pasteurellaceae</taxon>
        <taxon>Actinobacillus</taxon>
    </lineage>
</organism>
<name>A0A380VH46_9PAST</name>
<dbReference type="PANTHER" id="PTHR30363">
    <property type="entry name" value="HTH-TYPE TRANSCRIPTIONAL REGULATOR SRLR-RELATED"/>
    <property type="match status" value="1"/>
</dbReference>
<dbReference type="Proteomes" id="UP000254507">
    <property type="component" value="Unassembled WGS sequence"/>
</dbReference>
<dbReference type="InterPro" id="IPR050313">
    <property type="entry name" value="Carb_Metab_HTH_regulators"/>
</dbReference>
<gene>
    <name evidence="2" type="primary">srlR_2</name>
    <name evidence="2" type="ORF">NCTC10851_02232</name>
</gene>
<reference evidence="2 3" key="1">
    <citation type="submission" date="2018-06" db="EMBL/GenBank/DDBJ databases">
        <authorList>
            <consortium name="Pathogen Informatics"/>
            <person name="Doyle S."/>
        </authorList>
    </citation>
    <scope>NUCLEOTIDE SEQUENCE [LARGE SCALE GENOMIC DNA]</scope>
    <source>
        <strain evidence="2 3">NCTC10851</strain>
    </source>
</reference>
<sequence>MTIRRDLNVYTGSISLLGGYIIKEPGQDEHHYFIHQHQTKNIAEKMYIGKLAAELIKDGDVVFFYCGSTIPYIASQIDSSIKFTALCCSINTFMVLQENLNCELILCGGVIHETIRYFQRWVRVLNLV</sequence>
<keyword evidence="2" id="KW-0238">DNA-binding</keyword>
<dbReference type="InterPro" id="IPR014036">
    <property type="entry name" value="DeoR-like_C"/>
</dbReference>
<protein>
    <submittedName>
        <fullName evidence="2">DNA-binding transcriptional repressor SrlR</fullName>
    </submittedName>
</protein>
<evidence type="ECO:0000313" key="2">
    <source>
        <dbReference type="EMBL" id="SUU38722.1"/>
    </source>
</evidence>
<dbReference type="GO" id="GO:0003677">
    <property type="term" value="F:DNA binding"/>
    <property type="evidence" value="ECO:0007669"/>
    <property type="project" value="UniProtKB-KW"/>
</dbReference>
<dbReference type="SUPFAM" id="SSF100950">
    <property type="entry name" value="NagB/RpiA/CoA transferase-like"/>
    <property type="match status" value="1"/>
</dbReference>
<dbReference type="Pfam" id="PF00455">
    <property type="entry name" value="DeoRC"/>
    <property type="match status" value="1"/>
</dbReference>